<name>A0A914Q7C1_9BILA</name>
<sequence length="77" mass="8926">MLKNLKFEYNLLGLPDPSDSVLWTDELMGNGNGYVKTGPFHDWDTNVLMPLSPVPVKKLYRFVLIDLFYPLLIDHLF</sequence>
<reference evidence="2" key="1">
    <citation type="submission" date="2022-11" db="UniProtKB">
        <authorList>
            <consortium name="WormBaseParasite"/>
        </authorList>
    </citation>
    <scope>IDENTIFICATION</scope>
</reference>
<evidence type="ECO:0000313" key="2">
    <source>
        <dbReference type="WBParaSite" id="PDA_v2.g24929.t1"/>
    </source>
</evidence>
<evidence type="ECO:0000313" key="1">
    <source>
        <dbReference type="Proteomes" id="UP000887578"/>
    </source>
</evidence>
<accession>A0A914Q7C1</accession>
<organism evidence="1 2">
    <name type="scientific">Panagrolaimus davidi</name>
    <dbReference type="NCBI Taxonomy" id="227884"/>
    <lineage>
        <taxon>Eukaryota</taxon>
        <taxon>Metazoa</taxon>
        <taxon>Ecdysozoa</taxon>
        <taxon>Nematoda</taxon>
        <taxon>Chromadorea</taxon>
        <taxon>Rhabditida</taxon>
        <taxon>Tylenchina</taxon>
        <taxon>Panagrolaimomorpha</taxon>
        <taxon>Panagrolaimoidea</taxon>
        <taxon>Panagrolaimidae</taxon>
        <taxon>Panagrolaimus</taxon>
    </lineage>
</organism>
<dbReference type="Proteomes" id="UP000887578">
    <property type="component" value="Unplaced"/>
</dbReference>
<proteinExistence type="predicted"/>
<protein>
    <submittedName>
        <fullName evidence="2">Uncharacterized protein</fullName>
    </submittedName>
</protein>
<dbReference type="AlphaFoldDB" id="A0A914Q7C1"/>
<dbReference type="WBParaSite" id="PDA_v2.g24929.t1">
    <property type="protein sequence ID" value="PDA_v2.g24929.t1"/>
    <property type="gene ID" value="PDA_v2.g24929"/>
</dbReference>
<keyword evidence="1" id="KW-1185">Reference proteome</keyword>